<dbReference type="EMBL" id="AP027729">
    <property type="protein sequence ID" value="BDZ43887.1"/>
    <property type="molecule type" value="Genomic_DNA"/>
</dbReference>
<organism evidence="6 7">
    <name type="scientific">Paraoerskovia sediminicola</name>
    <dbReference type="NCBI Taxonomy" id="1138587"/>
    <lineage>
        <taxon>Bacteria</taxon>
        <taxon>Bacillati</taxon>
        <taxon>Actinomycetota</taxon>
        <taxon>Actinomycetes</taxon>
        <taxon>Micrococcales</taxon>
        <taxon>Cellulomonadaceae</taxon>
        <taxon>Paraoerskovia</taxon>
    </lineage>
</organism>
<dbReference type="Pfam" id="PF23234">
    <property type="entry name" value="WHD_4th_Lhr"/>
    <property type="match status" value="1"/>
</dbReference>
<feature type="domain" description="Large helicase-related protein winged-helix" evidence="3">
    <location>
        <begin position="716"/>
        <end position="800"/>
    </location>
</feature>
<feature type="region of interest" description="Disordered" evidence="1">
    <location>
        <begin position="798"/>
        <end position="817"/>
    </location>
</feature>
<dbReference type="Pfam" id="PF23235">
    <property type="entry name" value="WHD_3rd_Lhr"/>
    <property type="match status" value="1"/>
</dbReference>
<evidence type="ECO:0000256" key="1">
    <source>
        <dbReference type="SAM" id="MobiDB-lite"/>
    </source>
</evidence>
<dbReference type="InterPro" id="IPR055367">
    <property type="entry name" value="WH4_Lhr"/>
</dbReference>
<dbReference type="InterPro" id="IPR052511">
    <property type="entry name" value="ATP-dep_Helicase"/>
</dbReference>
<evidence type="ECO:0000259" key="2">
    <source>
        <dbReference type="Pfam" id="PF08494"/>
    </source>
</evidence>
<feature type="domain" description="Large helicase-related protein winged-helix" evidence="5">
    <location>
        <begin position="296"/>
        <end position="408"/>
    </location>
</feature>
<dbReference type="Proteomes" id="UP001321475">
    <property type="component" value="Chromosome"/>
</dbReference>
<evidence type="ECO:0008006" key="8">
    <source>
        <dbReference type="Google" id="ProtNLM"/>
    </source>
</evidence>
<feature type="domain" description="Lhr-like DEAD/H associated" evidence="2">
    <location>
        <begin position="39"/>
        <end position="247"/>
    </location>
</feature>
<feature type="domain" description="Large helicase-related protein winged-helix" evidence="4">
    <location>
        <begin position="498"/>
        <end position="587"/>
    </location>
</feature>
<dbReference type="RefSeq" id="WP_434019702.1">
    <property type="nucleotide sequence ID" value="NZ_AP027729.1"/>
</dbReference>
<evidence type="ECO:0000259" key="3">
    <source>
        <dbReference type="Pfam" id="PF23234"/>
    </source>
</evidence>
<feature type="region of interest" description="Disordered" evidence="1">
    <location>
        <begin position="110"/>
        <end position="133"/>
    </location>
</feature>
<evidence type="ECO:0000259" key="4">
    <source>
        <dbReference type="Pfam" id="PF23235"/>
    </source>
</evidence>
<sequence>MLDDAPALDTRLTDAGLDTWAADNLASYLREQRTATGRLPDERTVVVERFRDELGDWRVVVHSPWGAKVHAPWALVLAGRLRERYGIDAAAMHSDDGIVLRLPDTGAGWESVPGAAADDPEAPSEAPGTLTSDDLVIDPDDVLEAVRSELAASVMFSARFREAAARALLLPRRRPDRRQPLWQQRQRASQLLEVASTYPEFPIVLEAARECLQDDFDVAALTELMRGLAAGDVRLVEVETSSPSPFAQSLLFGYTAQFLYDGDAPLAERRAAALALDPTLLAELLGTTDAASQLADLLDPDAIERTEAELGLLTDERRARHAEDVVDVLRRTGPLPASELAARVRPEARDDLDGWLADLEASRRVISIRLAGVPPEAAQQWAVVEDAGRLRDALGVALPVGVPEIFTEPVVDPLGDLARRHARTHGPFAAARLAERFGLGTAVAAEVLRRLETARVLVSGRLRPESLGGTGEEWCDAEVLRTLRRRSLAALRSEVEPVVQETLGVFAPDWHQIGHLRGTDGLLRAVEQLSGAVVPASALETLVLPSRVTDYTPAMLDELTTTGEVLWAGHAALPGSGGGDGYVSLHLADAAPLTLAAPSDLTDGGPLDTDLHRTVLALLEDSGGYFLARLAERAEATGPATLDVLWDLVWAGRVTNDGLGALRERLGAKGGSHRAARAPARARPLRRSRFGTLPGPQRQAAVRGGGGRWSALPPVEQDQTRRTAALTRVLLDRHGILTRGSAHAESVPDYFRGVYRALGALEQAGSVRRGYFVEHLGASQFALPGAVDRLRTVAADRDRARERRLAQSSSPTTGPAGLVLAATDPANPFGAALGWPRARGAERGAGHRPGRKPGALVVLVEGELVLYVERGGRSVLTFPADGHRGQEDPSAALQAAGAASNVMPAARPADRAPSEGERHVVVDEPAEHAMLVAAARALAEAVAAGRAGPTTVMRVDGEEALAAAGRTRPHGPVAALVAAGFTPTPRGLRLRR</sequence>
<proteinExistence type="predicted"/>
<dbReference type="PANTHER" id="PTHR47962:SF5">
    <property type="entry name" value="ATP-DEPENDENT HELICASE LHR-RELATED"/>
    <property type="match status" value="1"/>
</dbReference>
<evidence type="ECO:0000313" key="6">
    <source>
        <dbReference type="EMBL" id="BDZ43887.1"/>
    </source>
</evidence>
<dbReference type="Pfam" id="PF08494">
    <property type="entry name" value="DEAD_assoc"/>
    <property type="match status" value="1"/>
</dbReference>
<feature type="compositionally biased region" description="Low complexity" evidence="1">
    <location>
        <begin position="113"/>
        <end position="128"/>
    </location>
</feature>
<accession>A0ABM8G6V1</accession>
<keyword evidence="7" id="KW-1185">Reference proteome</keyword>
<dbReference type="InterPro" id="IPR013701">
    <property type="entry name" value="Lhr-like_DEAD/DEAH_assoc"/>
</dbReference>
<dbReference type="InterPro" id="IPR055368">
    <property type="entry name" value="WH3_Lhr"/>
</dbReference>
<evidence type="ECO:0000313" key="7">
    <source>
        <dbReference type="Proteomes" id="UP001321475"/>
    </source>
</evidence>
<protein>
    <recommendedName>
        <fullName evidence="8">DEAD/H associated domain-containing protein</fullName>
    </recommendedName>
</protein>
<dbReference type="Pfam" id="PF23236">
    <property type="entry name" value="WHD_2nd_Lhr"/>
    <property type="match status" value="1"/>
</dbReference>
<gene>
    <name evidence="6" type="ORF">GCM10025865_31860</name>
</gene>
<evidence type="ECO:0000259" key="5">
    <source>
        <dbReference type="Pfam" id="PF23236"/>
    </source>
</evidence>
<dbReference type="InterPro" id="IPR055369">
    <property type="entry name" value="WH2_Lhr"/>
</dbReference>
<reference evidence="7" key="1">
    <citation type="journal article" date="2019" name="Int. J. Syst. Evol. Microbiol.">
        <title>The Global Catalogue of Microorganisms (GCM) 10K type strain sequencing project: providing services to taxonomists for standard genome sequencing and annotation.</title>
        <authorList>
            <consortium name="The Broad Institute Genomics Platform"/>
            <consortium name="The Broad Institute Genome Sequencing Center for Infectious Disease"/>
            <person name="Wu L."/>
            <person name="Ma J."/>
        </authorList>
    </citation>
    <scope>NUCLEOTIDE SEQUENCE [LARGE SCALE GENOMIC DNA]</scope>
    <source>
        <strain evidence="7">NBRC 108565</strain>
    </source>
</reference>
<dbReference type="PANTHER" id="PTHR47962">
    <property type="entry name" value="ATP-DEPENDENT HELICASE LHR-RELATED-RELATED"/>
    <property type="match status" value="1"/>
</dbReference>
<name>A0ABM8G6V1_9CELL</name>